<dbReference type="VEuPathDB" id="MicrosporidiaDB:AAJ76_1000165053"/>
<keyword evidence="1" id="KW-0547">Nucleotide-binding</keyword>
<protein>
    <submittedName>
        <fullName evidence="3">Septin-like protein</fullName>
    </submittedName>
</protein>
<dbReference type="VEuPathDB" id="MicrosporidiaDB:NCER_101327"/>
<dbReference type="GeneID" id="36318499"/>
<dbReference type="SMR" id="A0A0F9ZHL8"/>
<keyword evidence="1" id="KW-0342">GTP-binding</keyword>
<dbReference type="PROSITE" id="PS51719">
    <property type="entry name" value="G_SEPTIN"/>
    <property type="match status" value="1"/>
</dbReference>
<comment type="caution">
    <text evidence="3">The sequence shown here is derived from an EMBL/GenBank/DDBJ whole genome shotgun (WGS) entry which is preliminary data.</text>
</comment>
<gene>
    <name evidence="3" type="ORF">AAJ76_1000165053</name>
</gene>
<reference evidence="3 4" key="1">
    <citation type="journal article" date="2015" name="Environ. Microbiol.">
        <title>Genome analyses suggest the presence of polyploidy and recent human-driven expansions in eight global populations of the honeybee pathogen Nosema ceranae.</title>
        <authorList>
            <person name="Pelin A."/>
            <person name="Selman M."/>
            <person name="Aris-Brosou S."/>
            <person name="Farinelli L."/>
            <person name="Corradi N."/>
        </authorList>
    </citation>
    <scope>NUCLEOTIDE SEQUENCE [LARGE SCALE GENOMIC DNA]</scope>
    <source>
        <strain evidence="3 4">PA08 1199</strain>
    </source>
</reference>
<name>A0A0F9ZHL8_9MICR</name>
<dbReference type="InterPro" id="IPR030379">
    <property type="entry name" value="G_SEPTIN_dom"/>
</dbReference>
<dbReference type="GO" id="GO:0005525">
    <property type="term" value="F:GTP binding"/>
    <property type="evidence" value="ECO:0007669"/>
    <property type="project" value="UniProtKB-KW"/>
</dbReference>
<dbReference type="SUPFAM" id="SSF52540">
    <property type="entry name" value="P-loop containing nucleoside triphosphate hydrolases"/>
    <property type="match status" value="1"/>
</dbReference>
<evidence type="ECO:0000256" key="1">
    <source>
        <dbReference type="RuleBase" id="RU004560"/>
    </source>
</evidence>
<evidence type="ECO:0000259" key="2">
    <source>
        <dbReference type="PROSITE" id="PS51719"/>
    </source>
</evidence>
<organism evidence="3 4">
    <name type="scientific">Vairimorpha ceranae</name>
    <dbReference type="NCBI Taxonomy" id="40302"/>
    <lineage>
        <taxon>Eukaryota</taxon>
        <taxon>Fungi</taxon>
        <taxon>Fungi incertae sedis</taxon>
        <taxon>Microsporidia</taxon>
        <taxon>Nosematidae</taxon>
        <taxon>Vairimorpha</taxon>
    </lineage>
</organism>
<dbReference type="Gene3D" id="3.40.50.300">
    <property type="entry name" value="P-loop containing nucleotide triphosphate hydrolases"/>
    <property type="match status" value="1"/>
</dbReference>
<dbReference type="EMBL" id="JPQZ01000001">
    <property type="protein sequence ID" value="KKO76714.1"/>
    <property type="molecule type" value="Genomic_DNA"/>
</dbReference>
<proteinExistence type="inferred from homology"/>
<dbReference type="Pfam" id="PF00735">
    <property type="entry name" value="Septin"/>
    <property type="match status" value="1"/>
</dbReference>
<sequence length="347" mass="40083">MKKQIYSKEDLGTIELTQTIGFSSVPDLIRTKSIEDGFEINVLVTGRRGLGASTLINSLFGAPIISKTRSNGLTVTKNEIVENGISLETTTVTYHSDNINPLIEYINKLNNEYFENEQGPYRIHKDTRIHVCLYLIPSDHLTDNELDFMKKLSHKVNFIPVIPKADMYTSEELTQRKLVVHNLLQDYNINIFKCPHKELAESDVEDTDIPIYAVIASETVYEINGDIIRGRQYPWGFIDIDKEEGNDFKCLQRLLIYKHFDELINRTHIRFYNEYRKDILDYERNNEMSQVTRYQKLKNALENILKEKTQKCLVALQEEEALLDEMIIKMSVAEEPVGNIQNALNAA</sequence>
<feature type="domain" description="Septin-type G" evidence="2">
    <location>
        <begin position="1"/>
        <end position="282"/>
    </location>
</feature>
<dbReference type="InterPro" id="IPR027417">
    <property type="entry name" value="P-loop_NTPase"/>
</dbReference>
<dbReference type="VEuPathDB" id="MicrosporidiaDB:G9O61_00g019530"/>
<evidence type="ECO:0000313" key="3">
    <source>
        <dbReference type="EMBL" id="KKO76714.1"/>
    </source>
</evidence>
<evidence type="ECO:0000313" key="4">
    <source>
        <dbReference type="Proteomes" id="UP000034350"/>
    </source>
</evidence>
<keyword evidence="4" id="KW-1185">Reference proteome</keyword>
<dbReference type="RefSeq" id="XP_024332456.1">
    <property type="nucleotide sequence ID" value="XM_024473604.1"/>
</dbReference>
<dbReference type="PANTHER" id="PTHR18884">
    <property type="entry name" value="SEPTIN"/>
    <property type="match status" value="1"/>
</dbReference>
<accession>A0A0F9ZHL8</accession>
<comment type="similarity">
    <text evidence="1">Belongs to the TRAFAC class TrmE-Era-EngA-EngB-Septin-like GTPase superfamily. Septin GTPase family.</text>
</comment>
<dbReference type="OMA" id="DIHYEYY"/>
<dbReference type="AlphaFoldDB" id="A0A0F9ZHL8"/>
<dbReference type="OrthoDB" id="416553at2759"/>
<dbReference type="Proteomes" id="UP000034350">
    <property type="component" value="Unassembled WGS sequence"/>
</dbReference>